<comment type="caution">
    <text evidence="3">The sequence shown here is derived from an EMBL/GenBank/DDBJ whole genome shotgun (WGS) entry which is preliminary data.</text>
</comment>
<feature type="compositionally biased region" description="Basic residues" evidence="1">
    <location>
        <begin position="24"/>
        <end position="33"/>
    </location>
</feature>
<feature type="domain" description="BHLH" evidence="2">
    <location>
        <begin position="38"/>
        <end position="92"/>
    </location>
</feature>
<gene>
    <name evidence="3" type="ORF">CkaCkLH20_11812</name>
</gene>
<dbReference type="InterPro" id="IPR036638">
    <property type="entry name" value="HLH_DNA-bd_sf"/>
</dbReference>
<dbReference type="RefSeq" id="XP_038740171.1">
    <property type="nucleotide sequence ID" value="XM_038894526.1"/>
</dbReference>
<evidence type="ECO:0000259" key="2">
    <source>
        <dbReference type="PROSITE" id="PS50888"/>
    </source>
</evidence>
<feature type="region of interest" description="Disordered" evidence="1">
    <location>
        <begin position="1"/>
        <end position="36"/>
    </location>
</feature>
<reference evidence="3" key="1">
    <citation type="submission" date="2020-03" db="EMBL/GenBank/DDBJ databases">
        <authorList>
            <person name="He L."/>
        </authorList>
    </citation>
    <scope>NUCLEOTIDE SEQUENCE</scope>
    <source>
        <strain evidence="3">CkLH20</strain>
    </source>
</reference>
<sequence>MNTTAQGTATSDHPTATASERVPGRKGPKKRVRNFTADDRAAHRIFERGRREAFKVQLIELAANLPALADTDPQRLSKHVVVTESLARLRLLENRCIDALRGVESLMQERDELLAEVNNWRRARGGGSLRQPRRVVANVDGLVETEKDTQRRAAAAQLAQTTRKSSEQSGGPSDEQGHSGVASNELSEEASHVPRVLPSEPTQDARTVSEMDSLLLDTSWPQVTQSQPGDYSGETASMAGLAVMSDQAAAMQANELSDNLPVSTSNMNDYQLSYQDMDSMDFTGTETSSFGTSDLPTSASYLGSSGMNQGMQFQQQQQWVSWPG</sequence>
<dbReference type="AlphaFoldDB" id="A0A9P6HV78"/>
<dbReference type="EMBL" id="JAATWM020000051">
    <property type="protein sequence ID" value="KAF9870710.1"/>
    <property type="molecule type" value="Genomic_DNA"/>
</dbReference>
<protein>
    <recommendedName>
        <fullName evidence="2">BHLH domain-containing protein</fullName>
    </recommendedName>
</protein>
<organism evidence="3 4">
    <name type="scientific">Colletotrichum karsti</name>
    <dbReference type="NCBI Taxonomy" id="1095194"/>
    <lineage>
        <taxon>Eukaryota</taxon>
        <taxon>Fungi</taxon>
        <taxon>Dikarya</taxon>
        <taxon>Ascomycota</taxon>
        <taxon>Pezizomycotina</taxon>
        <taxon>Sordariomycetes</taxon>
        <taxon>Hypocreomycetidae</taxon>
        <taxon>Glomerellales</taxon>
        <taxon>Glomerellaceae</taxon>
        <taxon>Colletotrichum</taxon>
        <taxon>Colletotrichum boninense species complex</taxon>
    </lineage>
</organism>
<evidence type="ECO:0000256" key="1">
    <source>
        <dbReference type="SAM" id="MobiDB-lite"/>
    </source>
</evidence>
<reference evidence="3" key="2">
    <citation type="submission" date="2020-11" db="EMBL/GenBank/DDBJ databases">
        <title>Whole genome sequencing of Colletotrichum sp.</title>
        <authorList>
            <person name="Li H."/>
        </authorList>
    </citation>
    <scope>NUCLEOTIDE SEQUENCE</scope>
    <source>
        <strain evidence="3">CkLH20</strain>
    </source>
</reference>
<dbReference type="InterPro" id="IPR011598">
    <property type="entry name" value="bHLH_dom"/>
</dbReference>
<feature type="region of interest" description="Disordered" evidence="1">
    <location>
        <begin position="146"/>
        <end position="208"/>
    </location>
</feature>
<dbReference type="Gene3D" id="4.10.280.10">
    <property type="entry name" value="Helix-loop-helix DNA-binding domain"/>
    <property type="match status" value="1"/>
</dbReference>
<keyword evidence="4" id="KW-1185">Reference proteome</keyword>
<evidence type="ECO:0000313" key="4">
    <source>
        <dbReference type="Proteomes" id="UP000781932"/>
    </source>
</evidence>
<feature type="compositionally biased region" description="Polar residues" evidence="1">
    <location>
        <begin position="1"/>
        <end position="18"/>
    </location>
</feature>
<name>A0A9P6HV78_9PEZI</name>
<evidence type="ECO:0000313" key="3">
    <source>
        <dbReference type="EMBL" id="KAF9870710.1"/>
    </source>
</evidence>
<dbReference type="SUPFAM" id="SSF47459">
    <property type="entry name" value="HLH, helix-loop-helix DNA-binding domain"/>
    <property type="match status" value="1"/>
</dbReference>
<dbReference type="PROSITE" id="PS50888">
    <property type="entry name" value="BHLH"/>
    <property type="match status" value="1"/>
</dbReference>
<feature type="compositionally biased region" description="Low complexity" evidence="1">
    <location>
        <begin position="152"/>
        <end position="163"/>
    </location>
</feature>
<accession>A0A9P6HV78</accession>
<dbReference type="GO" id="GO:0046983">
    <property type="term" value="F:protein dimerization activity"/>
    <property type="evidence" value="ECO:0007669"/>
    <property type="project" value="InterPro"/>
</dbReference>
<dbReference type="GeneID" id="62167600"/>
<dbReference type="Proteomes" id="UP000781932">
    <property type="component" value="Unassembled WGS sequence"/>
</dbReference>
<dbReference type="OrthoDB" id="8964853at2759"/>
<proteinExistence type="predicted"/>